<feature type="chain" id="PRO_5042928441" description="Ecp2 effector protein domain-containing protein" evidence="1">
    <location>
        <begin position="20"/>
        <end position="196"/>
    </location>
</feature>
<proteinExistence type="predicted"/>
<dbReference type="Proteomes" id="UP001303222">
    <property type="component" value="Unassembled WGS sequence"/>
</dbReference>
<keyword evidence="1" id="KW-0732">Signal</keyword>
<sequence>MHLFNAFAAFILLTQAALASPLHVLQGNVSDSEPELHTRDDDSECTWEDPWGVYSCDTYLITLGAYRAKPGSNPTVVWADSLDWMIWIKSHVMISGGPGKGFLVSKNLDCGPGEGDSHKKKEKGWDDHWTDFEHADLPSKVSIHGGHACTTEGRDNNWDNVWIEWSSQHLDVPSDKRCRSLGDEDWGQFVNCYVKM</sequence>
<dbReference type="AlphaFoldDB" id="A0AAN6NPC9"/>
<keyword evidence="3" id="KW-1185">Reference proteome</keyword>
<accession>A0AAN6NPC9</accession>
<reference evidence="2" key="1">
    <citation type="journal article" date="2023" name="Mol. Phylogenet. Evol.">
        <title>Genome-scale phylogeny and comparative genomics of the fungal order Sordariales.</title>
        <authorList>
            <person name="Hensen N."/>
            <person name="Bonometti L."/>
            <person name="Westerberg I."/>
            <person name="Brannstrom I.O."/>
            <person name="Guillou S."/>
            <person name="Cros-Aarteil S."/>
            <person name="Calhoun S."/>
            <person name="Haridas S."/>
            <person name="Kuo A."/>
            <person name="Mondo S."/>
            <person name="Pangilinan J."/>
            <person name="Riley R."/>
            <person name="LaButti K."/>
            <person name="Andreopoulos B."/>
            <person name="Lipzen A."/>
            <person name="Chen C."/>
            <person name="Yan M."/>
            <person name="Daum C."/>
            <person name="Ng V."/>
            <person name="Clum A."/>
            <person name="Steindorff A."/>
            <person name="Ohm R.A."/>
            <person name="Martin F."/>
            <person name="Silar P."/>
            <person name="Natvig D.O."/>
            <person name="Lalanne C."/>
            <person name="Gautier V."/>
            <person name="Ament-Velasquez S.L."/>
            <person name="Kruys A."/>
            <person name="Hutchinson M.I."/>
            <person name="Powell A.J."/>
            <person name="Barry K."/>
            <person name="Miller A.N."/>
            <person name="Grigoriev I.V."/>
            <person name="Debuchy R."/>
            <person name="Gladieux P."/>
            <person name="Hiltunen Thoren M."/>
            <person name="Johannesson H."/>
        </authorList>
    </citation>
    <scope>NUCLEOTIDE SEQUENCE</scope>
    <source>
        <strain evidence="2">CBS 626.80</strain>
    </source>
</reference>
<protein>
    <recommendedName>
        <fullName evidence="4">Ecp2 effector protein domain-containing protein</fullName>
    </recommendedName>
</protein>
<evidence type="ECO:0000256" key="1">
    <source>
        <dbReference type="SAM" id="SignalP"/>
    </source>
</evidence>
<evidence type="ECO:0000313" key="3">
    <source>
        <dbReference type="Proteomes" id="UP001303222"/>
    </source>
</evidence>
<evidence type="ECO:0000313" key="2">
    <source>
        <dbReference type="EMBL" id="KAK3949569.1"/>
    </source>
</evidence>
<dbReference type="EMBL" id="MU859209">
    <property type="protein sequence ID" value="KAK3949569.1"/>
    <property type="molecule type" value="Genomic_DNA"/>
</dbReference>
<reference evidence="2" key="2">
    <citation type="submission" date="2023-06" db="EMBL/GenBank/DDBJ databases">
        <authorList>
            <consortium name="Lawrence Berkeley National Laboratory"/>
            <person name="Mondo S.J."/>
            <person name="Hensen N."/>
            <person name="Bonometti L."/>
            <person name="Westerberg I."/>
            <person name="Brannstrom I.O."/>
            <person name="Guillou S."/>
            <person name="Cros-Aarteil S."/>
            <person name="Calhoun S."/>
            <person name="Haridas S."/>
            <person name="Kuo A."/>
            <person name="Pangilinan J."/>
            <person name="Riley R."/>
            <person name="Labutti K."/>
            <person name="Andreopoulos B."/>
            <person name="Lipzen A."/>
            <person name="Chen C."/>
            <person name="Yanf M."/>
            <person name="Daum C."/>
            <person name="Ng V."/>
            <person name="Clum A."/>
            <person name="Steindorff A."/>
            <person name="Ohm R."/>
            <person name="Martin F."/>
            <person name="Silar P."/>
            <person name="Natvig D."/>
            <person name="Lalanne C."/>
            <person name="Gautier V."/>
            <person name="Ament-Velasquez S.L."/>
            <person name="Kruys A."/>
            <person name="Hutchinson M.I."/>
            <person name="Powell A.J."/>
            <person name="Barry K."/>
            <person name="Miller A.N."/>
            <person name="Grigoriev I.V."/>
            <person name="Debuchy R."/>
            <person name="Gladieux P."/>
            <person name="Thoren M.H."/>
            <person name="Johannesson H."/>
        </authorList>
    </citation>
    <scope>NUCLEOTIDE SEQUENCE</scope>
    <source>
        <strain evidence="2">CBS 626.80</strain>
    </source>
</reference>
<organism evidence="2 3">
    <name type="scientific">Pseudoneurospora amorphoporcata</name>
    <dbReference type="NCBI Taxonomy" id="241081"/>
    <lineage>
        <taxon>Eukaryota</taxon>
        <taxon>Fungi</taxon>
        <taxon>Dikarya</taxon>
        <taxon>Ascomycota</taxon>
        <taxon>Pezizomycotina</taxon>
        <taxon>Sordariomycetes</taxon>
        <taxon>Sordariomycetidae</taxon>
        <taxon>Sordariales</taxon>
        <taxon>Sordariaceae</taxon>
        <taxon>Pseudoneurospora</taxon>
    </lineage>
</organism>
<name>A0AAN6NPC9_9PEZI</name>
<gene>
    <name evidence="2" type="ORF">QBC32DRAFT_316716</name>
</gene>
<feature type="signal peptide" evidence="1">
    <location>
        <begin position="1"/>
        <end position="19"/>
    </location>
</feature>
<comment type="caution">
    <text evidence="2">The sequence shown here is derived from an EMBL/GenBank/DDBJ whole genome shotgun (WGS) entry which is preliminary data.</text>
</comment>
<evidence type="ECO:0008006" key="4">
    <source>
        <dbReference type="Google" id="ProtNLM"/>
    </source>
</evidence>